<keyword evidence="4 5" id="KW-0720">Serine protease</keyword>
<dbReference type="SUPFAM" id="SSF52096">
    <property type="entry name" value="ClpP/crotonase"/>
    <property type="match status" value="1"/>
</dbReference>
<evidence type="ECO:0000256" key="2">
    <source>
        <dbReference type="ARBA" id="ARBA00022670"/>
    </source>
</evidence>
<dbReference type="InterPro" id="IPR004447">
    <property type="entry name" value="Peptidase_S41A"/>
</dbReference>
<evidence type="ECO:0000256" key="6">
    <source>
        <dbReference type="SAM" id="Phobius"/>
    </source>
</evidence>
<keyword evidence="6" id="KW-0812">Transmembrane</keyword>
<dbReference type="Pfam" id="PF03572">
    <property type="entry name" value="Peptidase_S41"/>
    <property type="match status" value="1"/>
</dbReference>
<proteinExistence type="inferred from homology"/>
<dbReference type="GO" id="GO:0030288">
    <property type="term" value="C:outer membrane-bounded periplasmic space"/>
    <property type="evidence" value="ECO:0007669"/>
    <property type="project" value="TreeGrafter"/>
</dbReference>
<dbReference type="Gene3D" id="2.30.42.10">
    <property type="match status" value="1"/>
</dbReference>
<feature type="transmembrane region" description="Helical" evidence="6">
    <location>
        <begin position="12"/>
        <end position="31"/>
    </location>
</feature>
<dbReference type="GO" id="GO:0004175">
    <property type="term" value="F:endopeptidase activity"/>
    <property type="evidence" value="ECO:0007669"/>
    <property type="project" value="TreeGrafter"/>
</dbReference>
<dbReference type="EMBL" id="VULT01000006">
    <property type="protein sequence ID" value="MSS17149.1"/>
    <property type="molecule type" value="Genomic_DNA"/>
</dbReference>
<organism evidence="8 9">
    <name type="scientific">Sodaliphilus pleomorphus</name>
    <dbReference type="NCBI Taxonomy" id="2606626"/>
    <lineage>
        <taxon>Bacteria</taxon>
        <taxon>Pseudomonadati</taxon>
        <taxon>Bacteroidota</taxon>
        <taxon>Bacteroidia</taxon>
        <taxon>Bacteroidales</taxon>
        <taxon>Muribaculaceae</taxon>
        <taxon>Sodaliphilus</taxon>
    </lineage>
</organism>
<dbReference type="GO" id="GO:0008236">
    <property type="term" value="F:serine-type peptidase activity"/>
    <property type="evidence" value="ECO:0007669"/>
    <property type="project" value="UniProtKB-KW"/>
</dbReference>
<dbReference type="GO" id="GO:0007165">
    <property type="term" value="P:signal transduction"/>
    <property type="evidence" value="ECO:0007669"/>
    <property type="project" value="TreeGrafter"/>
</dbReference>
<accession>A0A6L5X9T3</accession>
<dbReference type="RefSeq" id="WP_154326599.1">
    <property type="nucleotide sequence ID" value="NZ_CP045696.1"/>
</dbReference>
<keyword evidence="2 5" id="KW-0645">Protease</keyword>
<dbReference type="SMART" id="SM00245">
    <property type="entry name" value="TSPc"/>
    <property type="match status" value="1"/>
</dbReference>
<protein>
    <submittedName>
        <fullName evidence="8">S41 family peptidase</fullName>
    </submittedName>
</protein>
<keyword evidence="6" id="KW-1133">Transmembrane helix</keyword>
<dbReference type="Gene3D" id="3.30.750.44">
    <property type="match status" value="1"/>
</dbReference>
<dbReference type="CDD" id="cd07560">
    <property type="entry name" value="Peptidase_S41_CPP"/>
    <property type="match status" value="1"/>
</dbReference>
<evidence type="ECO:0000259" key="7">
    <source>
        <dbReference type="PROSITE" id="PS50106"/>
    </source>
</evidence>
<dbReference type="InterPro" id="IPR005151">
    <property type="entry name" value="Tail-specific_protease"/>
</dbReference>
<dbReference type="SMART" id="SM00228">
    <property type="entry name" value="PDZ"/>
    <property type="match status" value="1"/>
</dbReference>
<comment type="similarity">
    <text evidence="1 5">Belongs to the peptidase S41A family.</text>
</comment>
<dbReference type="Proteomes" id="UP000483362">
    <property type="component" value="Unassembled WGS sequence"/>
</dbReference>
<keyword evidence="6" id="KW-0472">Membrane</keyword>
<dbReference type="NCBIfam" id="TIGR00225">
    <property type="entry name" value="prc"/>
    <property type="match status" value="1"/>
</dbReference>
<dbReference type="SUPFAM" id="SSF50156">
    <property type="entry name" value="PDZ domain-like"/>
    <property type="match status" value="1"/>
</dbReference>
<dbReference type="InterPro" id="IPR036034">
    <property type="entry name" value="PDZ_sf"/>
</dbReference>
<keyword evidence="9" id="KW-1185">Reference proteome</keyword>
<dbReference type="Pfam" id="PF13180">
    <property type="entry name" value="PDZ_2"/>
    <property type="match status" value="1"/>
</dbReference>
<evidence type="ECO:0000256" key="3">
    <source>
        <dbReference type="ARBA" id="ARBA00022801"/>
    </source>
</evidence>
<evidence type="ECO:0000256" key="5">
    <source>
        <dbReference type="RuleBase" id="RU004404"/>
    </source>
</evidence>
<dbReference type="AlphaFoldDB" id="A0A6L5X9T3"/>
<evidence type="ECO:0000256" key="4">
    <source>
        <dbReference type="ARBA" id="ARBA00022825"/>
    </source>
</evidence>
<name>A0A6L5X9T3_9BACT</name>
<evidence type="ECO:0000313" key="9">
    <source>
        <dbReference type="Proteomes" id="UP000483362"/>
    </source>
</evidence>
<keyword evidence="3 5" id="KW-0378">Hydrolase</keyword>
<evidence type="ECO:0000313" key="8">
    <source>
        <dbReference type="EMBL" id="MSS17149.1"/>
    </source>
</evidence>
<dbReference type="InterPro" id="IPR001478">
    <property type="entry name" value="PDZ"/>
</dbReference>
<reference evidence="8 9" key="1">
    <citation type="submission" date="2019-08" db="EMBL/GenBank/DDBJ databases">
        <title>In-depth cultivation of the pig gut microbiome towards novel bacterial diversity and tailored functional studies.</title>
        <authorList>
            <person name="Wylensek D."/>
            <person name="Hitch T.C.A."/>
            <person name="Clavel T."/>
        </authorList>
    </citation>
    <scope>NUCLEOTIDE SEQUENCE [LARGE SCALE GENOMIC DNA]</scope>
    <source>
        <strain evidence="8 9">Oil-RF-744-WCA-WT-10</strain>
    </source>
</reference>
<dbReference type="PROSITE" id="PS50106">
    <property type="entry name" value="PDZ"/>
    <property type="match status" value="1"/>
</dbReference>
<dbReference type="GO" id="GO:0006508">
    <property type="term" value="P:proteolysis"/>
    <property type="evidence" value="ECO:0007669"/>
    <property type="project" value="UniProtKB-KW"/>
</dbReference>
<dbReference type="CDD" id="cd06782">
    <property type="entry name" value="cpPDZ_CPP-like"/>
    <property type="match status" value="1"/>
</dbReference>
<gene>
    <name evidence="8" type="ORF">FYJ29_05135</name>
</gene>
<dbReference type="InterPro" id="IPR029045">
    <property type="entry name" value="ClpP/crotonase-like_dom_sf"/>
</dbReference>
<evidence type="ECO:0000256" key="1">
    <source>
        <dbReference type="ARBA" id="ARBA00009179"/>
    </source>
</evidence>
<comment type="caution">
    <text evidence="8">The sequence shown here is derived from an EMBL/GenBank/DDBJ whole genome shotgun (WGS) entry which is preliminary data.</text>
</comment>
<dbReference type="PANTHER" id="PTHR32060">
    <property type="entry name" value="TAIL-SPECIFIC PROTEASE"/>
    <property type="match status" value="1"/>
</dbReference>
<dbReference type="Gene3D" id="3.90.226.10">
    <property type="entry name" value="2-enoyl-CoA Hydratase, Chain A, domain 1"/>
    <property type="match status" value="1"/>
</dbReference>
<feature type="domain" description="PDZ" evidence="7">
    <location>
        <begin position="95"/>
        <end position="159"/>
    </location>
</feature>
<sequence length="544" mass="60253">MTNSGNKQSYTWVPLALAAALVVGVLIGSHFTTQRSNDLDRKLNNVLGIISNEYVDNVNMDSLVELSIPEILSNLDPHSIYFSAKDLQAANEELNGSFSGIGISFQVMSDTINVIEVIPGGPAEKVGILAGDKIITVNGKPFVGKGLNPNTVKDHLRGAKGSTVKLGIRRNNSEKTIYFTVKRGDIPVKSVDAAYMIEKNTGYVKVNQFGRTTYDEFITALGNLKEEGAKRYIVDLRGNGGGYMEMAILMANEFLPKDQLIVSTKGRYRRDDSQVWSDGNGKYQDAELVVLIDEFSASSSEIFAGAIQDNDRGLIVGCRSFGKGLVQKQFELPDNSAIRLTIARYYTPSGRCIQKDYKLGGIDNYDNELATRFKNGELYSRDSIKLDKSKMYKTAHGRVVYGGGGIIPDIFVPVDTSGMSSYFQAVLNAGLMQQYALLYSEQHRASLKAIKDYKSLLRVLSDNETLLNDFVNYASRNGVPARWYYIDQSRSLLLTDIKAFIARDLLGQDAFYPILNRNDRTVEAALKALNRHEATFPIIDSNLH</sequence>
<dbReference type="PANTHER" id="PTHR32060:SF30">
    <property type="entry name" value="CARBOXY-TERMINAL PROCESSING PROTEASE CTPA"/>
    <property type="match status" value="1"/>
</dbReference>